<dbReference type="STRING" id="251221.gene:10760484"/>
<dbReference type="EMBL" id="BA000045">
    <property type="protein sequence ID" value="BAC90921.1"/>
    <property type="molecule type" value="Genomic_DNA"/>
</dbReference>
<dbReference type="Proteomes" id="UP000000557">
    <property type="component" value="Chromosome"/>
</dbReference>
<proteinExistence type="predicted"/>
<dbReference type="HOGENOM" id="CLU_059885_0_0_3"/>
<dbReference type="InterPro" id="IPR019734">
    <property type="entry name" value="TPR_rpt"/>
</dbReference>
<gene>
    <name evidence="1" type="ordered locus">glr2980</name>
</gene>
<accession>Q7NCJ8</accession>
<name>Q7NCJ8_GLOVI</name>
<protein>
    <submittedName>
        <fullName evidence="1">Glr2980 protein</fullName>
    </submittedName>
</protein>
<evidence type="ECO:0000313" key="1">
    <source>
        <dbReference type="EMBL" id="BAC90921.1"/>
    </source>
</evidence>
<keyword evidence="2" id="KW-1185">Reference proteome</keyword>
<dbReference type="AlphaFoldDB" id="Q7NCJ8"/>
<dbReference type="OrthoDB" id="9777400at2"/>
<dbReference type="KEGG" id="gvi:glr2980"/>
<dbReference type="eggNOG" id="COG0457">
    <property type="taxonomic scope" value="Bacteria"/>
</dbReference>
<reference evidence="1 2" key="1">
    <citation type="journal article" date="2003" name="DNA Res.">
        <title>Complete genome structure of Gloeobacter violaceus PCC 7421, a cyanobacterium that lacks thylakoids.</title>
        <authorList>
            <person name="Nakamura Y."/>
            <person name="Kaneko T."/>
            <person name="Sato S."/>
            <person name="Mimuro M."/>
            <person name="Miyashita H."/>
            <person name="Tsuchiya T."/>
            <person name="Sasamoto S."/>
            <person name="Watanabe A."/>
            <person name="Kawashima K."/>
            <person name="Kishida Y."/>
            <person name="Kiyokawa C."/>
            <person name="Kohara M."/>
            <person name="Matsumoto M."/>
            <person name="Matsuno A."/>
            <person name="Nakazaki N."/>
            <person name="Shimpo S."/>
            <person name="Takeuchi C."/>
            <person name="Yamada M."/>
            <person name="Tabata S."/>
        </authorList>
    </citation>
    <scope>NUCLEOTIDE SEQUENCE [LARGE SCALE GENOMIC DNA]</scope>
    <source>
        <strain evidence="2">ATCC 29082 / PCC 7421</strain>
    </source>
</reference>
<dbReference type="SUPFAM" id="SSF48452">
    <property type="entry name" value="TPR-like"/>
    <property type="match status" value="1"/>
</dbReference>
<organism evidence="1 2">
    <name type="scientific">Gloeobacter violaceus (strain ATCC 29082 / PCC 7421)</name>
    <dbReference type="NCBI Taxonomy" id="251221"/>
    <lineage>
        <taxon>Bacteria</taxon>
        <taxon>Bacillati</taxon>
        <taxon>Cyanobacteriota</taxon>
        <taxon>Cyanophyceae</taxon>
        <taxon>Gloeobacterales</taxon>
        <taxon>Gloeobacteraceae</taxon>
        <taxon>Gloeobacter</taxon>
    </lineage>
</organism>
<dbReference type="Gene3D" id="1.25.40.10">
    <property type="entry name" value="Tetratricopeptide repeat domain"/>
    <property type="match status" value="2"/>
</dbReference>
<dbReference type="InterPro" id="IPR011990">
    <property type="entry name" value="TPR-like_helical_dom_sf"/>
</dbReference>
<dbReference type="PATRIC" id="fig|251221.4.peg.3009"/>
<sequence length="416" mass="45769">MRLAAAHYGSTTAPPLFLLLAIVMKLLPWLSAVGLLLGWSAAAEATPFTPKSDGEVLERVRVRPADPQARALRELRTRLARQPQDLALALQLARRYIERGRIEADPRYNGYAQAALAPWWEQPKPPAPVLVMRATLRQADHDFEGALADLKLALAANPRDPQAWVTRALVQQVRGEYAEARKSCVPVMQFSSQLAGITCLSGVASLNGQAATSYALLERVITARTDASAGEKLWAQTLLAEIAHRRGDPQKAEKHFRTAMAVGPDSYLLGAYADFLLDEKRPREAVELLKGRARADGLLLRLAIAEQRLGLAQSAVHRTELAARFAASRRRGDEAVHRREEARFTLELLQQPRTALKLALANWQTQREPADARILLAAAQASGDAAAARPAIDWLKQSRLEDRRVNALMQELGAKA</sequence>
<evidence type="ECO:0000313" key="2">
    <source>
        <dbReference type="Proteomes" id="UP000000557"/>
    </source>
</evidence>
<dbReference type="SMART" id="SM00028">
    <property type="entry name" value="TPR"/>
    <property type="match status" value="3"/>
</dbReference>
<reference evidence="1 2" key="2">
    <citation type="journal article" date="2003" name="DNA Res.">
        <title>Complete genome structure of Gloeobacter violaceus PCC 7421, a cyanobacterium that lacks thylakoids (supplement).</title>
        <authorList>
            <person name="Nakamura Y."/>
            <person name="Kaneko T."/>
            <person name="Sato S."/>
            <person name="Mimuro M."/>
            <person name="Miyashita H."/>
            <person name="Tsuchiya T."/>
            <person name="Sasamoto S."/>
            <person name="Watanabe A."/>
            <person name="Kawashima K."/>
            <person name="Kishida Y."/>
            <person name="Kiyokawa C."/>
            <person name="Kohara M."/>
            <person name="Matsumoto M."/>
            <person name="Matsuno A."/>
            <person name="Nakazaki N."/>
            <person name="Shimpo S."/>
            <person name="Takeuchi C."/>
            <person name="Yamada M."/>
            <person name="Tabata S."/>
        </authorList>
    </citation>
    <scope>NUCLEOTIDE SEQUENCE [LARGE SCALE GENOMIC DNA]</scope>
    <source>
        <strain evidence="2">ATCC 29082 / PCC 7421</strain>
    </source>
</reference>
<dbReference type="InParanoid" id="Q7NCJ8"/>
<dbReference type="EnsemblBacteria" id="BAC90921">
    <property type="protein sequence ID" value="BAC90921"/>
    <property type="gene ID" value="BAC90921"/>
</dbReference>